<dbReference type="AlphaFoldDB" id="A0A7C6EC56"/>
<accession>A0A7C6EC56</accession>
<name>A0A7C6EC56_UNCW3</name>
<protein>
    <submittedName>
        <fullName evidence="1">ATPase</fullName>
    </submittedName>
</protein>
<dbReference type="NCBIfam" id="NF040826">
    <property type="entry name" value="lxa_BCAM0308"/>
    <property type="match status" value="1"/>
</dbReference>
<dbReference type="InterPro" id="IPR047706">
    <property type="entry name" value="BCAM0308-like"/>
</dbReference>
<reference evidence="1" key="1">
    <citation type="journal article" date="2020" name="mSystems">
        <title>Genome- and Community-Level Interaction Insights into Carbon Utilization and Element Cycling Functions of Hydrothermarchaeota in Hydrothermal Sediment.</title>
        <authorList>
            <person name="Zhou Z."/>
            <person name="Liu Y."/>
            <person name="Xu W."/>
            <person name="Pan J."/>
            <person name="Luo Z.H."/>
            <person name="Li M."/>
        </authorList>
    </citation>
    <scope>NUCLEOTIDE SEQUENCE [LARGE SCALE GENOMIC DNA]</scope>
    <source>
        <strain evidence="1">SpSt-876</strain>
    </source>
</reference>
<evidence type="ECO:0000313" key="1">
    <source>
        <dbReference type="EMBL" id="HHS53135.1"/>
    </source>
</evidence>
<organism evidence="1">
    <name type="scientific">candidate division WOR-3 bacterium</name>
    <dbReference type="NCBI Taxonomy" id="2052148"/>
    <lineage>
        <taxon>Bacteria</taxon>
        <taxon>Bacteria division WOR-3</taxon>
    </lineage>
</organism>
<gene>
    <name evidence="1" type="ORF">ENW73_09860</name>
</gene>
<sequence>MPEKRGLARSKPKARLDDPYLTNKAYPEPTICPICGLVYHNKPWQKDDHLLNSIKAIAQKHKCPSCRKIEDHFAMGLVFITPKTDFVEKHKSEIINLIRNEEKREFLRNPLDRIMSLKENDGSIVVETTSENLAVSIGRALARAYNGKVDFRFSRENKQVQVKWQR</sequence>
<comment type="caution">
    <text evidence="1">The sequence shown here is derived from an EMBL/GenBank/DDBJ whole genome shotgun (WGS) entry which is preliminary data.</text>
</comment>
<dbReference type="EMBL" id="DTLI01000234">
    <property type="protein sequence ID" value="HHS53135.1"/>
    <property type="molecule type" value="Genomic_DNA"/>
</dbReference>
<proteinExistence type="predicted"/>